<keyword evidence="1" id="KW-0472">Membrane</keyword>
<feature type="transmembrane region" description="Helical" evidence="1">
    <location>
        <begin position="340"/>
        <end position="359"/>
    </location>
</feature>
<reference evidence="2 3" key="1">
    <citation type="journal article" date="2010" name="Cell">
        <title>The genome of Naegleria gruberi illuminates early eukaryotic versatility.</title>
        <authorList>
            <person name="Fritz-Laylin L.K."/>
            <person name="Prochnik S.E."/>
            <person name="Ginger M.L."/>
            <person name="Dacks J.B."/>
            <person name="Carpenter M.L."/>
            <person name="Field M.C."/>
            <person name="Kuo A."/>
            <person name="Paredez A."/>
            <person name="Chapman J."/>
            <person name="Pham J."/>
            <person name="Shu S."/>
            <person name="Neupane R."/>
            <person name="Cipriano M."/>
            <person name="Mancuso J."/>
            <person name="Tu H."/>
            <person name="Salamov A."/>
            <person name="Lindquist E."/>
            <person name="Shapiro H."/>
            <person name="Lucas S."/>
            <person name="Grigoriev I.V."/>
            <person name="Cande W.Z."/>
            <person name="Fulton C."/>
            <person name="Rokhsar D.S."/>
            <person name="Dawson S.C."/>
        </authorList>
    </citation>
    <scope>NUCLEOTIDE SEQUENCE [LARGE SCALE GENOMIC DNA]</scope>
    <source>
        <strain evidence="2 3">NEG-M</strain>
    </source>
</reference>
<sequence>MCSRRYTCSICNSPPCAHGNYSLCLIHCWPQLKCVRCHRLVSELIHKLIFYYFHSRRRRRNRMGNAEEVVDDHDQELLKIIDDELAQINQQSNMYDIVSENWLSMEKVFLETAFLNRYTNAEEWRMALNVLHNYFNLNENSLKLLTLEKFKKETNELLVDFLKEKLDELMYLFAPDEKIVICIECVEEEISNRITEMSEKKPENHAVRLVKEYSVGPEWLIDDLMGHVLSFLVFPRDFPSISLTCKRFYYFLHYSTNFSWLSNLTMPNRGEIAILRLAPYDKMHTFMEKIFKTYHGFRSLSSISKIYNLFHECSDRVTNTMFIHHLMKSENKFKCNLDTISINTFGFFGLGFVSYYWLLKRTKEIPLKYLTIESDAYTKSFGMLMILKNAHLIFDPSNSEVNVRAYSSSNFIELKSLDFLNNSLDLTETGLQTMVINFQTTLPGVENQYVGYVSHYQLFNIDSDSEKIIPLLRDDLIINMVWVHVYQSNIISLLRMMEDRGFDIKVIVLDATCFNSCSQNEREELLTLKTRVEVGKSHAVHYPPTERWDLKSVIQ</sequence>
<dbReference type="RefSeq" id="XP_002676260.1">
    <property type="nucleotide sequence ID" value="XM_002676214.1"/>
</dbReference>
<evidence type="ECO:0000256" key="1">
    <source>
        <dbReference type="SAM" id="Phobius"/>
    </source>
</evidence>
<dbReference type="EMBL" id="GG738873">
    <property type="protein sequence ID" value="EFC43516.1"/>
    <property type="molecule type" value="Genomic_DNA"/>
</dbReference>
<evidence type="ECO:0000313" key="3">
    <source>
        <dbReference type="Proteomes" id="UP000006671"/>
    </source>
</evidence>
<dbReference type="Proteomes" id="UP000006671">
    <property type="component" value="Unassembled WGS sequence"/>
</dbReference>
<dbReference type="KEGG" id="ngr:NAEGRDRAFT_68535"/>
<evidence type="ECO:0000313" key="2">
    <source>
        <dbReference type="EMBL" id="EFC43516.1"/>
    </source>
</evidence>
<accession>D2VI24</accession>
<dbReference type="GeneID" id="8853098"/>
<keyword evidence="1" id="KW-0812">Transmembrane</keyword>
<keyword evidence="1" id="KW-1133">Transmembrane helix</keyword>
<name>D2VI24_NAEGR</name>
<proteinExistence type="predicted"/>
<dbReference type="OrthoDB" id="10551047at2759"/>
<dbReference type="InParanoid" id="D2VI24"/>
<organism evidence="3">
    <name type="scientific">Naegleria gruberi</name>
    <name type="common">Amoeba</name>
    <dbReference type="NCBI Taxonomy" id="5762"/>
    <lineage>
        <taxon>Eukaryota</taxon>
        <taxon>Discoba</taxon>
        <taxon>Heterolobosea</taxon>
        <taxon>Tetramitia</taxon>
        <taxon>Eutetramitia</taxon>
        <taxon>Vahlkampfiidae</taxon>
        <taxon>Naegleria</taxon>
    </lineage>
</organism>
<protein>
    <submittedName>
        <fullName evidence="2">Predicted protein</fullName>
    </submittedName>
</protein>
<dbReference type="VEuPathDB" id="AmoebaDB:NAEGRDRAFT_68535"/>
<gene>
    <name evidence="2" type="ORF">NAEGRDRAFT_68535</name>
</gene>
<dbReference type="AlphaFoldDB" id="D2VI24"/>
<keyword evidence="3" id="KW-1185">Reference proteome</keyword>